<evidence type="ECO:0000256" key="1">
    <source>
        <dbReference type="ARBA" id="ARBA00005189"/>
    </source>
</evidence>
<evidence type="ECO:0000256" key="3">
    <source>
        <dbReference type="ARBA" id="ARBA00023315"/>
    </source>
</evidence>
<dbReference type="SUPFAM" id="SSF69593">
    <property type="entry name" value="Glycerol-3-phosphate (1)-acyltransferase"/>
    <property type="match status" value="1"/>
</dbReference>
<dbReference type="PANTHER" id="PTHR10434">
    <property type="entry name" value="1-ACYL-SN-GLYCEROL-3-PHOSPHATE ACYLTRANSFERASE"/>
    <property type="match status" value="1"/>
</dbReference>
<gene>
    <name evidence="6" type="ORF">SAMN05444281_0359</name>
</gene>
<sequence>MAKHKKMPLGKSLLAYPLSVLFYLVYGLLLCVFHPIQWVSLKVGGYTAHKKVVDVLNGLLTASLYILGTRVKFINQYNFDNTVPNIIVSNHQSTHEIPPLGYFFRKLHPKFVAKKELGKGLPSVSFNLKHGGSALIDRKDARQALSEIGKFAKYLKANNRAGIIFPEGTRSRDGQPKRFSENGLKILTKFAPNAVVIPVSINNSWKLWEYGQFPMNIGVKMTIQTHEPIKAADKSFEELFAEVEQKVKSKINL</sequence>
<keyword evidence="4" id="KW-1133">Transmembrane helix</keyword>
<keyword evidence="2 6" id="KW-0808">Transferase</keyword>
<keyword evidence="7" id="KW-1185">Reference proteome</keyword>
<evidence type="ECO:0000256" key="4">
    <source>
        <dbReference type="SAM" id="Phobius"/>
    </source>
</evidence>
<feature type="domain" description="Phospholipid/glycerol acyltransferase" evidence="5">
    <location>
        <begin position="85"/>
        <end position="204"/>
    </location>
</feature>
<dbReference type="Proteomes" id="UP000184109">
    <property type="component" value="Unassembled WGS sequence"/>
</dbReference>
<evidence type="ECO:0000313" key="7">
    <source>
        <dbReference type="Proteomes" id="UP000184109"/>
    </source>
</evidence>
<evidence type="ECO:0000256" key="2">
    <source>
        <dbReference type="ARBA" id="ARBA00022679"/>
    </source>
</evidence>
<dbReference type="EMBL" id="FQXQ01000001">
    <property type="protein sequence ID" value="SHH38951.1"/>
    <property type="molecule type" value="Genomic_DNA"/>
</dbReference>
<evidence type="ECO:0000313" key="6">
    <source>
        <dbReference type="EMBL" id="SHH38951.1"/>
    </source>
</evidence>
<dbReference type="GO" id="GO:0006654">
    <property type="term" value="P:phosphatidic acid biosynthetic process"/>
    <property type="evidence" value="ECO:0007669"/>
    <property type="project" value="TreeGrafter"/>
</dbReference>
<dbReference type="RefSeq" id="WP_084730136.1">
    <property type="nucleotide sequence ID" value="NZ_BMEN01000001.1"/>
</dbReference>
<dbReference type="GO" id="GO:0003841">
    <property type="term" value="F:1-acylglycerol-3-phosphate O-acyltransferase activity"/>
    <property type="evidence" value="ECO:0007669"/>
    <property type="project" value="TreeGrafter"/>
</dbReference>
<protein>
    <submittedName>
        <fullName evidence="6">1-acyl-sn-glycerol-3-phosphate acyltransferase</fullName>
    </submittedName>
</protein>
<dbReference type="PANTHER" id="PTHR10434:SF11">
    <property type="entry name" value="1-ACYL-SN-GLYCEROL-3-PHOSPHATE ACYLTRANSFERASE"/>
    <property type="match status" value="1"/>
</dbReference>
<dbReference type="AlphaFoldDB" id="A0A1M5SKC8"/>
<keyword evidence="4" id="KW-0472">Membrane</keyword>
<dbReference type="Pfam" id="PF01553">
    <property type="entry name" value="Acyltransferase"/>
    <property type="match status" value="1"/>
</dbReference>
<keyword evidence="3 6" id="KW-0012">Acyltransferase</keyword>
<dbReference type="CDD" id="cd07989">
    <property type="entry name" value="LPLAT_AGPAT-like"/>
    <property type="match status" value="1"/>
</dbReference>
<accession>A0A1M5SKC8</accession>
<comment type="pathway">
    <text evidence="1">Lipid metabolism.</text>
</comment>
<dbReference type="STRING" id="1195760.SAMN05444281_0359"/>
<feature type="transmembrane region" description="Helical" evidence="4">
    <location>
        <begin position="12"/>
        <end position="36"/>
    </location>
</feature>
<dbReference type="InterPro" id="IPR002123">
    <property type="entry name" value="Plipid/glycerol_acylTrfase"/>
</dbReference>
<reference evidence="7" key="1">
    <citation type="submission" date="2016-11" db="EMBL/GenBank/DDBJ databases">
        <authorList>
            <person name="Varghese N."/>
            <person name="Submissions S."/>
        </authorList>
    </citation>
    <scope>NUCLEOTIDE SEQUENCE [LARGE SCALE GENOMIC DNA]</scope>
    <source>
        <strain evidence="7">DSM 100572</strain>
    </source>
</reference>
<keyword evidence="4" id="KW-0812">Transmembrane</keyword>
<proteinExistence type="predicted"/>
<organism evidence="6 7">
    <name type="scientific">Wenyingzhuangia marina</name>
    <dbReference type="NCBI Taxonomy" id="1195760"/>
    <lineage>
        <taxon>Bacteria</taxon>
        <taxon>Pseudomonadati</taxon>
        <taxon>Bacteroidota</taxon>
        <taxon>Flavobacteriia</taxon>
        <taxon>Flavobacteriales</taxon>
        <taxon>Flavobacteriaceae</taxon>
        <taxon>Wenyingzhuangia</taxon>
    </lineage>
</organism>
<dbReference type="SMART" id="SM00563">
    <property type="entry name" value="PlsC"/>
    <property type="match status" value="1"/>
</dbReference>
<evidence type="ECO:0000259" key="5">
    <source>
        <dbReference type="SMART" id="SM00563"/>
    </source>
</evidence>
<name>A0A1M5SKC8_9FLAO</name>
<dbReference type="OrthoDB" id="9803035at2"/>